<dbReference type="InterPro" id="IPR016155">
    <property type="entry name" value="Mopterin_synth/thiamin_S_b"/>
</dbReference>
<protein>
    <recommendedName>
        <fullName evidence="3">Molybdopterin synthase sulfur carrier subunit</fullName>
    </recommendedName>
</protein>
<comment type="caution">
    <text evidence="4">The sequence shown here is derived from an EMBL/GenBank/DDBJ whole genome shotgun (WGS) entry which is preliminary data.</text>
</comment>
<dbReference type="InterPro" id="IPR012675">
    <property type="entry name" value="Beta-grasp_dom_sf"/>
</dbReference>
<dbReference type="Proteomes" id="UP001597104">
    <property type="component" value="Unassembled WGS sequence"/>
</dbReference>
<dbReference type="RefSeq" id="WP_137638271.1">
    <property type="nucleotide sequence ID" value="NZ_BJDN01000021.1"/>
</dbReference>
<evidence type="ECO:0000313" key="4">
    <source>
        <dbReference type="EMBL" id="MFD0896890.1"/>
    </source>
</evidence>
<dbReference type="InterPro" id="IPR003749">
    <property type="entry name" value="ThiS/MoaD-like"/>
</dbReference>
<dbReference type="SUPFAM" id="SSF54285">
    <property type="entry name" value="MoaD/ThiS"/>
    <property type="match status" value="1"/>
</dbReference>
<accession>A0ABW3EB22</accession>
<dbReference type="CDD" id="cd00754">
    <property type="entry name" value="Ubl_MoaD"/>
    <property type="match status" value="1"/>
</dbReference>
<evidence type="ECO:0000256" key="1">
    <source>
        <dbReference type="ARBA" id="ARBA00022741"/>
    </source>
</evidence>
<dbReference type="Pfam" id="PF02597">
    <property type="entry name" value="ThiS"/>
    <property type="match status" value="1"/>
</dbReference>
<keyword evidence="5" id="KW-1185">Reference proteome</keyword>
<sequence length="81" mass="8476">MYTVKLFAILAEQVGQAEVQLQLPTPITAGAVKAAMQAAFPQTSSVLADCLVAVNQTFIDQEEFAPSEVTELALIPPVSGG</sequence>
<name>A0ABW3EB22_9LACO</name>
<evidence type="ECO:0000256" key="3">
    <source>
        <dbReference type="ARBA" id="ARBA00024247"/>
    </source>
</evidence>
<evidence type="ECO:0000313" key="5">
    <source>
        <dbReference type="Proteomes" id="UP001597104"/>
    </source>
</evidence>
<dbReference type="InterPro" id="IPR044672">
    <property type="entry name" value="MOCS2A"/>
</dbReference>
<evidence type="ECO:0000256" key="2">
    <source>
        <dbReference type="ARBA" id="ARBA00024200"/>
    </source>
</evidence>
<gene>
    <name evidence="4" type="ORF">ACFQZ7_03975</name>
</gene>
<proteinExistence type="inferred from homology"/>
<dbReference type="PANTHER" id="PTHR33359:SF1">
    <property type="entry name" value="MOLYBDOPTERIN SYNTHASE SULFUR CARRIER SUBUNIT"/>
    <property type="match status" value="1"/>
</dbReference>
<organism evidence="4 5">
    <name type="scientific">Loigolactobacillus binensis</name>
    <dbReference type="NCBI Taxonomy" id="2559922"/>
    <lineage>
        <taxon>Bacteria</taxon>
        <taxon>Bacillati</taxon>
        <taxon>Bacillota</taxon>
        <taxon>Bacilli</taxon>
        <taxon>Lactobacillales</taxon>
        <taxon>Lactobacillaceae</taxon>
        <taxon>Loigolactobacillus</taxon>
    </lineage>
</organism>
<keyword evidence="1" id="KW-0547">Nucleotide-binding</keyword>
<dbReference type="EMBL" id="JBHTIO010000021">
    <property type="protein sequence ID" value="MFD0896890.1"/>
    <property type="molecule type" value="Genomic_DNA"/>
</dbReference>
<comment type="similarity">
    <text evidence="2">Belongs to the MoaD family.</text>
</comment>
<reference evidence="5" key="1">
    <citation type="journal article" date="2019" name="Int. J. Syst. Evol. Microbiol.">
        <title>The Global Catalogue of Microorganisms (GCM) 10K type strain sequencing project: providing services to taxonomists for standard genome sequencing and annotation.</title>
        <authorList>
            <consortium name="The Broad Institute Genomics Platform"/>
            <consortium name="The Broad Institute Genome Sequencing Center for Infectious Disease"/>
            <person name="Wu L."/>
            <person name="Ma J."/>
        </authorList>
    </citation>
    <scope>NUCLEOTIDE SEQUENCE [LARGE SCALE GENOMIC DNA]</scope>
    <source>
        <strain evidence="5">CCM 8925</strain>
    </source>
</reference>
<dbReference type="Gene3D" id="3.10.20.30">
    <property type="match status" value="1"/>
</dbReference>
<dbReference type="PANTHER" id="PTHR33359">
    <property type="entry name" value="MOLYBDOPTERIN SYNTHASE SULFUR CARRIER SUBUNIT"/>
    <property type="match status" value="1"/>
</dbReference>